<dbReference type="AlphaFoldDB" id="A0A0F9VJB1"/>
<accession>A0A0F9VJB1</accession>
<protein>
    <submittedName>
        <fullName evidence="1">Uncharacterized protein</fullName>
    </submittedName>
</protein>
<comment type="caution">
    <text evidence="1">The sequence shown here is derived from an EMBL/GenBank/DDBJ whole genome shotgun (WGS) entry which is preliminary data.</text>
</comment>
<feature type="non-terminal residue" evidence="1">
    <location>
        <position position="203"/>
    </location>
</feature>
<organism evidence="1">
    <name type="scientific">marine sediment metagenome</name>
    <dbReference type="NCBI Taxonomy" id="412755"/>
    <lineage>
        <taxon>unclassified sequences</taxon>
        <taxon>metagenomes</taxon>
        <taxon>ecological metagenomes</taxon>
    </lineage>
</organism>
<dbReference type="EMBL" id="LAZR01000514">
    <property type="protein sequence ID" value="KKN65913.1"/>
    <property type="molecule type" value="Genomic_DNA"/>
</dbReference>
<gene>
    <name evidence="1" type="ORF">LCGC14_0477300</name>
</gene>
<name>A0A0F9VJB1_9ZZZZ</name>
<reference evidence="1" key="1">
    <citation type="journal article" date="2015" name="Nature">
        <title>Complex archaea that bridge the gap between prokaryotes and eukaryotes.</title>
        <authorList>
            <person name="Spang A."/>
            <person name="Saw J.H."/>
            <person name="Jorgensen S.L."/>
            <person name="Zaremba-Niedzwiedzka K."/>
            <person name="Martijn J."/>
            <person name="Lind A.E."/>
            <person name="van Eijk R."/>
            <person name="Schleper C."/>
            <person name="Guy L."/>
            <person name="Ettema T.J."/>
        </authorList>
    </citation>
    <scope>NUCLEOTIDE SEQUENCE</scope>
</reference>
<sequence>MVSPRIDPKTRGLIVSDLTPAIRGRLSALSTSVANHTATLAEQEELNFITSQVVRSILSSLWQSVDWENVDLSDIDWEEFIGYAVMQEHYSQNSILAANQSGRPEALTIAASRIVARLASGNIVAATTAEIKTLLAILATDVGVSELSSATYDNVQDYINFFGDRTLLSGGGITDNGNGTVAIDSLTGWCKETDSDTAVGKFF</sequence>
<proteinExistence type="predicted"/>
<evidence type="ECO:0000313" key="1">
    <source>
        <dbReference type="EMBL" id="KKN65913.1"/>
    </source>
</evidence>